<comment type="caution">
    <text evidence="11">The sequence shown here is derived from an EMBL/GenBank/DDBJ whole genome shotgun (WGS) entry which is preliminary data.</text>
</comment>
<sequence length="343" mass="40536">MKRIGNLYQDMISIENLKLADINARKGKLKSYGVKKHIKNEEANILALHDMLKNRTYRTSKYDIFTIVTDNGKERTIYRLPYFPDRICHHAAMASLEPIWNKIFIANTFSCIKGRGIHGAAKKVKEALRSPSGNKYCLKIDIKKFYPNIDHDILKQIIRKKIKDQDLLWLLDEIIDSADGVPIGNYLSQFFANLYLAYFDHWIKEVKKVRFYFRYADDVVILMDSKEDLNNLLNDIRTYLHKELKLTLKENFQIFPVAARGIDFVGYVFFHTHTLLRKTIKKKFCRRVYKLNKRKNILIEEYRQLICPWLGWTKYCDSYRLLTKILNDKYDEVTIKQKTASAA</sequence>
<dbReference type="InterPro" id="IPR000123">
    <property type="entry name" value="Reverse_transcriptase_msDNA"/>
</dbReference>
<evidence type="ECO:0000256" key="5">
    <source>
        <dbReference type="ARBA" id="ARBA00022842"/>
    </source>
</evidence>
<evidence type="ECO:0000256" key="7">
    <source>
        <dbReference type="ARBA" id="ARBA00023118"/>
    </source>
</evidence>
<reference evidence="11 12" key="1">
    <citation type="submission" date="2024-04" db="EMBL/GenBank/DDBJ databases">
        <title>Albibacterium profundi sp. nov., isolated from sediment of the Challenger Deep of Mariana Trench.</title>
        <authorList>
            <person name="Wang Y."/>
        </authorList>
    </citation>
    <scope>NUCLEOTIDE SEQUENCE [LARGE SCALE GENOMIC DNA]</scope>
    <source>
        <strain evidence="11 12">RHL897</strain>
    </source>
</reference>
<dbReference type="PRINTS" id="PR00866">
    <property type="entry name" value="RNADNAPOLMS"/>
</dbReference>
<dbReference type="GO" id="GO:0003964">
    <property type="term" value="F:RNA-directed DNA polymerase activity"/>
    <property type="evidence" value="ECO:0007669"/>
    <property type="project" value="UniProtKB-KW"/>
</dbReference>
<evidence type="ECO:0000256" key="6">
    <source>
        <dbReference type="ARBA" id="ARBA00022918"/>
    </source>
</evidence>
<keyword evidence="7" id="KW-0051">Antiviral defense</keyword>
<protein>
    <recommendedName>
        <fullName evidence="1">RNA-directed DNA polymerase</fullName>
        <ecNumber evidence="1">2.7.7.49</ecNumber>
    </recommendedName>
</protein>
<accession>A0ABV5CF30</accession>
<dbReference type="PANTHER" id="PTHR34047">
    <property type="entry name" value="NUCLEAR INTRON MATURASE 1, MITOCHONDRIAL-RELATED"/>
    <property type="match status" value="1"/>
</dbReference>
<feature type="domain" description="Reverse transcriptase" evidence="10">
    <location>
        <begin position="1"/>
        <end position="269"/>
    </location>
</feature>
<evidence type="ECO:0000256" key="3">
    <source>
        <dbReference type="ARBA" id="ARBA00022695"/>
    </source>
</evidence>
<proteinExistence type="inferred from homology"/>
<dbReference type="RefSeq" id="WP_375557663.1">
    <property type="nucleotide sequence ID" value="NZ_JBBVGT010000002.1"/>
</dbReference>
<dbReference type="SUPFAM" id="SSF56672">
    <property type="entry name" value="DNA/RNA polymerases"/>
    <property type="match status" value="1"/>
</dbReference>
<evidence type="ECO:0000256" key="4">
    <source>
        <dbReference type="ARBA" id="ARBA00022723"/>
    </source>
</evidence>
<keyword evidence="5" id="KW-0460">Magnesium</keyword>
<comment type="catalytic activity">
    <reaction evidence="9">
        <text>DNA(n) + a 2'-deoxyribonucleoside 5'-triphosphate = DNA(n+1) + diphosphate</text>
        <dbReference type="Rhea" id="RHEA:22508"/>
        <dbReference type="Rhea" id="RHEA-COMP:17339"/>
        <dbReference type="Rhea" id="RHEA-COMP:17340"/>
        <dbReference type="ChEBI" id="CHEBI:33019"/>
        <dbReference type="ChEBI" id="CHEBI:61560"/>
        <dbReference type="ChEBI" id="CHEBI:173112"/>
        <dbReference type="EC" id="2.7.7.49"/>
    </reaction>
</comment>
<keyword evidence="12" id="KW-1185">Reference proteome</keyword>
<dbReference type="Pfam" id="PF00078">
    <property type="entry name" value="RVT_1"/>
    <property type="match status" value="1"/>
</dbReference>
<dbReference type="InterPro" id="IPR051083">
    <property type="entry name" value="GrpII_Intron_Splice-Mob/Def"/>
</dbReference>
<keyword evidence="6 11" id="KW-0695">RNA-directed DNA polymerase</keyword>
<comment type="similarity">
    <text evidence="8">Belongs to the bacterial reverse transcriptase family.</text>
</comment>
<gene>
    <name evidence="11" type="ORF">WKR92_09845</name>
</gene>
<evidence type="ECO:0000313" key="12">
    <source>
        <dbReference type="Proteomes" id="UP001580928"/>
    </source>
</evidence>
<keyword evidence="3" id="KW-0548">Nucleotidyltransferase</keyword>
<evidence type="ECO:0000256" key="1">
    <source>
        <dbReference type="ARBA" id="ARBA00012493"/>
    </source>
</evidence>
<dbReference type="CDD" id="cd01651">
    <property type="entry name" value="RT_G2_intron"/>
    <property type="match status" value="1"/>
</dbReference>
<evidence type="ECO:0000256" key="9">
    <source>
        <dbReference type="ARBA" id="ARBA00048173"/>
    </source>
</evidence>
<dbReference type="Proteomes" id="UP001580928">
    <property type="component" value="Unassembled WGS sequence"/>
</dbReference>
<evidence type="ECO:0000256" key="8">
    <source>
        <dbReference type="ARBA" id="ARBA00034120"/>
    </source>
</evidence>
<dbReference type="PANTHER" id="PTHR34047:SF8">
    <property type="entry name" value="PROTEIN YKFC"/>
    <property type="match status" value="1"/>
</dbReference>
<dbReference type="InterPro" id="IPR043502">
    <property type="entry name" value="DNA/RNA_pol_sf"/>
</dbReference>
<dbReference type="PROSITE" id="PS50878">
    <property type="entry name" value="RT_POL"/>
    <property type="match status" value="1"/>
</dbReference>
<dbReference type="EC" id="2.7.7.49" evidence="1"/>
<evidence type="ECO:0000313" key="11">
    <source>
        <dbReference type="EMBL" id="MFB5946134.1"/>
    </source>
</evidence>
<evidence type="ECO:0000259" key="10">
    <source>
        <dbReference type="PROSITE" id="PS50878"/>
    </source>
</evidence>
<dbReference type="InterPro" id="IPR000477">
    <property type="entry name" value="RT_dom"/>
</dbReference>
<organism evidence="11 12">
    <name type="scientific">Albibacterium profundi</name>
    <dbReference type="NCBI Taxonomy" id="3134906"/>
    <lineage>
        <taxon>Bacteria</taxon>
        <taxon>Pseudomonadati</taxon>
        <taxon>Bacteroidota</taxon>
        <taxon>Sphingobacteriia</taxon>
        <taxon>Sphingobacteriales</taxon>
        <taxon>Sphingobacteriaceae</taxon>
        <taxon>Albibacterium</taxon>
    </lineage>
</organism>
<name>A0ABV5CF30_9SPHI</name>
<dbReference type="EMBL" id="JBBVGT010000002">
    <property type="protein sequence ID" value="MFB5946134.1"/>
    <property type="molecule type" value="Genomic_DNA"/>
</dbReference>
<evidence type="ECO:0000256" key="2">
    <source>
        <dbReference type="ARBA" id="ARBA00022679"/>
    </source>
</evidence>
<keyword evidence="2" id="KW-0808">Transferase</keyword>
<keyword evidence="4" id="KW-0479">Metal-binding</keyword>